<organism evidence="9 10">
    <name type="scientific">Saitozyma podzolica</name>
    <dbReference type="NCBI Taxonomy" id="1890683"/>
    <lineage>
        <taxon>Eukaryota</taxon>
        <taxon>Fungi</taxon>
        <taxon>Dikarya</taxon>
        <taxon>Basidiomycota</taxon>
        <taxon>Agaricomycotina</taxon>
        <taxon>Tremellomycetes</taxon>
        <taxon>Tremellales</taxon>
        <taxon>Trimorphomycetaceae</taxon>
        <taxon>Saitozyma</taxon>
    </lineage>
</organism>
<keyword evidence="3 7" id="KW-0547">Nucleotide-binding</keyword>
<dbReference type="InterPro" id="IPR003789">
    <property type="entry name" value="Asn/Gln_tRNA_amidoTrase-B-like"/>
</dbReference>
<dbReference type="HAMAP" id="MF_00121">
    <property type="entry name" value="GatB"/>
    <property type="match status" value="1"/>
</dbReference>
<dbReference type="AlphaFoldDB" id="A0A427Y3I3"/>
<feature type="domain" description="Asn/Gln amidotransferase" evidence="8">
    <location>
        <begin position="370"/>
        <end position="489"/>
    </location>
</feature>
<dbReference type="STRING" id="1890683.A0A427Y3I3"/>
<dbReference type="SUPFAM" id="SSF55931">
    <property type="entry name" value="Glutamine synthetase/guanido kinase"/>
    <property type="match status" value="1"/>
</dbReference>
<dbReference type="OrthoDB" id="1722066at2759"/>
<keyword evidence="2 7" id="KW-0436">Ligase</keyword>
<dbReference type="InterPro" id="IPR017959">
    <property type="entry name" value="Asn/Gln-tRNA_amidoTrfase_suB/E"/>
</dbReference>
<keyword evidence="7" id="KW-0496">Mitochondrion</keyword>
<dbReference type="PROSITE" id="PS01234">
    <property type="entry name" value="GATB"/>
    <property type="match status" value="1"/>
</dbReference>
<keyword evidence="10" id="KW-1185">Reference proteome</keyword>
<dbReference type="GO" id="GO:0030956">
    <property type="term" value="C:glutamyl-tRNA(Gln) amidotransferase complex"/>
    <property type="evidence" value="ECO:0007669"/>
    <property type="project" value="UniProtKB-UniRule"/>
</dbReference>
<comment type="caution">
    <text evidence="9">The sequence shown here is derived from an EMBL/GenBank/DDBJ whole genome shotgun (WGS) entry which is preliminary data.</text>
</comment>
<dbReference type="Pfam" id="PF02637">
    <property type="entry name" value="GatB_Yqey"/>
    <property type="match status" value="1"/>
</dbReference>
<evidence type="ECO:0000313" key="9">
    <source>
        <dbReference type="EMBL" id="RSH85645.1"/>
    </source>
</evidence>
<dbReference type="NCBIfam" id="NF004012">
    <property type="entry name" value="PRK05477.1-2"/>
    <property type="match status" value="1"/>
</dbReference>
<evidence type="ECO:0000256" key="4">
    <source>
        <dbReference type="ARBA" id="ARBA00022840"/>
    </source>
</evidence>
<comment type="function">
    <text evidence="7">Allows the formation of correctly charged Gln-tRNA(Gln) through the transamidation of misacylated Glu-tRNA(Gln) in the mitochondria. The reaction takes place in the presence of glutamine and ATP through an activated gamma-phospho-Glu-tRNA(Gln).</text>
</comment>
<reference evidence="9 10" key="1">
    <citation type="submission" date="2018-11" db="EMBL/GenBank/DDBJ databases">
        <title>Genome sequence of Saitozyma podzolica DSM 27192.</title>
        <authorList>
            <person name="Aliyu H."/>
            <person name="Gorte O."/>
            <person name="Ochsenreither K."/>
        </authorList>
    </citation>
    <scope>NUCLEOTIDE SEQUENCE [LARGE SCALE GENOMIC DNA]</scope>
    <source>
        <strain evidence="9 10">DSM 27192</strain>
    </source>
</reference>
<dbReference type="Pfam" id="PF02934">
    <property type="entry name" value="GatB_N"/>
    <property type="match status" value="1"/>
</dbReference>
<dbReference type="NCBIfam" id="TIGR00133">
    <property type="entry name" value="gatB"/>
    <property type="match status" value="1"/>
</dbReference>
<dbReference type="EMBL" id="RSCD01000019">
    <property type="protein sequence ID" value="RSH85645.1"/>
    <property type="molecule type" value="Genomic_DNA"/>
</dbReference>
<accession>A0A427Y3I3</accession>
<sequence length="494" mass="54592">MLALGSSWSALARHVRAGPSSVIRCRRCVRAASSSATGEWETVIGLEIHAQLRTGRKLFSHALTSHNDPINTHVEPLDAAFPGSLPVIDPEAIRLSLLTALALDCKVNPRSTFDRKHYFYHDIPSSYQITQHYNPLANNGRLRIRQGENGSTRNFDVGIIQLQVEQDTAKSQTIASDVLVDLNRAGTGLMEIVTRPDMRSPEEAGAFVRKLQGLLRRVGSGDGDMEKGNLRVDANVSVHRPGTAFGTRCEVKNLNSVRFLQQAIEAERRRHIAHYETSPEPLRQETRQLDESTGETYALRSKEEAEDYRYMPDANLPAMVIDPAYLDTLRSQIPEMPWDTVERLTAEFGLVKRDVETLVALDEYEGKGVAYFEQVVQGDEQIGKKASNCRWRTGRSQAIIRHAVSLSPDEAGAIDGPLSRVLETLGLTPVSSDDLRGTCEAAIAALPKEADAIRKGNQKVAMRLVGEVMKRSQGRADAKKAREIILEILAVADA</sequence>
<comment type="subcellular location">
    <subcellularLocation>
        <location evidence="7">Mitochondrion</location>
    </subcellularLocation>
</comment>
<evidence type="ECO:0000256" key="6">
    <source>
        <dbReference type="ARBA" id="ARBA00047913"/>
    </source>
</evidence>
<evidence type="ECO:0000256" key="7">
    <source>
        <dbReference type="HAMAP-Rule" id="MF_03147"/>
    </source>
</evidence>
<keyword evidence="5 7" id="KW-0648">Protein biosynthesis</keyword>
<proteinExistence type="inferred from homology"/>
<evidence type="ECO:0000259" key="8">
    <source>
        <dbReference type="SMART" id="SM00845"/>
    </source>
</evidence>
<dbReference type="GO" id="GO:0005524">
    <property type="term" value="F:ATP binding"/>
    <property type="evidence" value="ECO:0007669"/>
    <property type="project" value="UniProtKB-KW"/>
</dbReference>
<evidence type="ECO:0000256" key="3">
    <source>
        <dbReference type="ARBA" id="ARBA00022741"/>
    </source>
</evidence>
<evidence type="ECO:0000256" key="5">
    <source>
        <dbReference type="ARBA" id="ARBA00022917"/>
    </source>
</evidence>
<evidence type="ECO:0000256" key="2">
    <source>
        <dbReference type="ARBA" id="ARBA00022598"/>
    </source>
</evidence>
<comment type="similarity">
    <text evidence="1 7">Belongs to the GatB/GatE family. GatB subfamily.</text>
</comment>
<dbReference type="InterPro" id="IPR004413">
    <property type="entry name" value="GatB"/>
</dbReference>
<dbReference type="GO" id="GO:0050567">
    <property type="term" value="F:glutaminyl-tRNA synthase (glutamine-hydrolyzing) activity"/>
    <property type="evidence" value="ECO:0007669"/>
    <property type="project" value="UniProtKB-UniRule"/>
</dbReference>
<dbReference type="InterPro" id="IPR014746">
    <property type="entry name" value="Gln_synth/guanido_kin_cat_dom"/>
</dbReference>
<dbReference type="EC" id="6.3.5.-" evidence="7"/>
<dbReference type="SUPFAM" id="SSF89095">
    <property type="entry name" value="GatB/YqeY motif"/>
    <property type="match status" value="1"/>
</dbReference>
<comment type="catalytic activity">
    <reaction evidence="6 7">
        <text>L-glutamyl-tRNA(Gln) + L-glutamine + ATP + H2O = L-glutaminyl-tRNA(Gln) + L-glutamate + ADP + phosphate + H(+)</text>
        <dbReference type="Rhea" id="RHEA:17521"/>
        <dbReference type="Rhea" id="RHEA-COMP:9681"/>
        <dbReference type="Rhea" id="RHEA-COMP:9684"/>
        <dbReference type="ChEBI" id="CHEBI:15377"/>
        <dbReference type="ChEBI" id="CHEBI:15378"/>
        <dbReference type="ChEBI" id="CHEBI:29985"/>
        <dbReference type="ChEBI" id="CHEBI:30616"/>
        <dbReference type="ChEBI" id="CHEBI:43474"/>
        <dbReference type="ChEBI" id="CHEBI:58359"/>
        <dbReference type="ChEBI" id="CHEBI:78520"/>
        <dbReference type="ChEBI" id="CHEBI:78521"/>
        <dbReference type="ChEBI" id="CHEBI:456216"/>
    </reaction>
</comment>
<evidence type="ECO:0000313" key="10">
    <source>
        <dbReference type="Proteomes" id="UP000279259"/>
    </source>
</evidence>
<dbReference type="Proteomes" id="UP000279259">
    <property type="component" value="Unassembled WGS sequence"/>
</dbReference>
<keyword evidence="4 7" id="KW-0067">ATP-binding</keyword>
<dbReference type="PANTHER" id="PTHR11659:SF0">
    <property type="entry name" value="GLUTAMYL-TRNA(GLN) AMIDOTRANSFERASE SUBUNIT B, MITOCHONDRIAL"/>
    <property type="match status" value="1"/>
</dbReference>
<dbReference type="InterPro" id="IPR023168">
    <property type="entry name" value="GatB_Yqey_C_2"/>
</dbReference>
<protein>
    <recommendedName>
        <fullName evidence="7">Glutamyl-tRNA(Gln) amidotransferase subunit B, mitochondrial</fullName>
        <shortName evidence="7">Glu-AdT subunit B</shortName>
        <ecNumber evidence="7">6.3.5.-</ecNumber>
    </recommendedName>
</protein>
<evidence type="ECO:0000256" key="1">
    <source>
        <dbReference type="ARBA" id="ARBA00005306"/>
    </source>
</evidence>
<dbReference type="Gene3D" id="1.10.10.410">
    <property type="match status" value="1"/>
</dbReference>
<name>A0A427Y3I3_9TREE</name>
<dbReference type="GO" id="GO:0070681">
    <property type="term" value="P:glutaminyl-tRNAGln biosynthesis via transamidation"/>
    <property type="evidence" value="ECO:0007669"/>
    <property type="project" value="UniProtKB-UniRule"/>
</dbReference>
<dbReference type="SMART" id="SM00845">
    <property type="entry name" value="GatB_Yqey"/>
    <property type="match status" value="1"/>
</dbReference>
<dbReference type="InterPro" id="IPR017958">
    <property type="entry name" value="Gln-tRNA_amidoTrfase_suB_CS"/>
</dbReference>
<gene>
    <name evidence="9" type="ORF">EHS25_003785</name>
</gene>
<dbReference type="InterPro" id="IPR006075">
    <property type="entry name" value="Asn/Gln-tRNA_Trfase_suB/E_cat"/>
</dbReference>
<dbReference type="PANTHER" id="PTHR11659">
    <property type="entry name" value="GLUTAMYL-TRNA GLN AMIDOTRANSFERASE SUBUNIT B MITOCHONDRIAL AND PROKARYOTIC PET112-RELATED"/>
    <property type="match status" value="1"/>
</dbReference>
<dbReference type="InterPro" id="IPR018027">
    <property type="entry name" value="Asn/Gln_amidotransferase"/>
</dbReference>
<dbReference type="GO" id="GO:0032543">
    <property type="term" value="P:mitochondrial translation"/>
    <property type="evidence" value="ECO:0007669"/>
    <property type="project" value="UniProtKB-UniRule"/>
</dbReference>
<comment type="subunit">
    <text evidence="7">Subunit of the heterotrimeric GatCAB amidotransferase (AdT) complex, composed of A, B and C subunits.</text>
</comment>
<dbReference type="GO" id="GO:0005739">
    <property type="term" value="C:mitochondrion"/>
    <property type="evidence" value="ECO:0007669"/>
    <property type="project" value="UniProtKB-SubCell"/>
</dbReference>